<keyword evidence="6 7" id="KW-0472">Membrane</keyword>
<name>A0A7V8VFW4_9BACT</name>
<feature type="transmembrane region" description="Helical" evidence="7">
    <location>
        <begin position="55"/>
        <end position="80"/>
    </location>
</feature>
<dbReference type="Pfam" id="PF00005">
    <property type="entry name" value="ABC_tran"/>
    <property type="match status" value="1"/>
</dbReference>
<comment type="subcellular location">
    <subcellularLocation>
        <location evidence="1">Cell membrane</location>
        <topology evidence="1">Multi-pass membrane protein</topology>
    </subcellularLocation>
</comment>
<keyword evidence="11" id="KW-1185">Reference proteome</keyword>
<keyword evidence="2 7" id="KW-0812">Transmembrane</keyword>
<feature type="transmembrane region" description="Helical" evidence="7">
    <location>
        <begin position="242"/>
        <end position="265"/>
    </location>
</feature>
<reference evidence="10 11" key="1">
    <citation type="submission" date="2020-07" db="EMBL/GenBank/DDBJ databases">
        <title>Thermogemmata thermophila gen. nov., sp. nov., a novel moderate thermophilic planctomycete from a Kamchatka hot spring.</title>
        <authorList>
            <person name="Elcheninov A.G."/>
            <person name="Podosokorskaya O.A."/>
            <person name="Kovaleva O.L."/>
            <person name="Novikov A."/>
            <person name="Bonch-Osmolovskaya E.A."/>
            <person name="Toshchakov S.V."/>
            <person name="Kublanov I.V."/>
        </authorList>
    </citation>
    <scope>NUCLEOTIDE SEQUENCE [LARGE SCALE GENOMIC DNA]</scope>
    <source>
        <strain evidence="10 11">2918</strain>
    </source>
</reference>
<feature type="domain" description="ABC transmembrane type-1" evidence="9">
    <location>
        <begin position="20"/>
        <end position="300"/>
    </location>
</feature>
<sequence length="556" mass="61487">MHPWKRLLRLLRPDRTDIRLVIAFAVAIGLLNLTVPIVTMAVVNTVAFGTLIQQLIVLCLGLLVALTIAGVLILLQYLLVEYIQRRIFIRVASELSYKLPRVDLKAFDHRYGPELVNRFFDVLTVQKSSAVLLLDGVSLLLQIGIGMVLLAVYHQLLLGFNMLLLGALAFWVVVLGRGAVRTAIRESVAKYRVAGWMEEIARHPVAFKLAGGPRMAWERAEALTREYLEARKQHFRILLRQFAFLVLLYIVINVALLALGGTLVIQGQLTLGELVAAEIVINLILATFLKIIKYVEAYYDILAAMDKLGQLQDLPSESLTGEHHVAHSKGASVTLHSVSFTYSGQKWPALQQLSLSISPGERVAIVGPNGAGKSTLADVLYGLRTPQSGWVEIDGVDIRSLRPDSLREHVALVKGVEIIEGTVLDNLRMGREEISLMQIHEILAKVGMLDTIMAFPDGLHTMLWGDGKPLSLGQASRLMLARAMLGEPRLLIIDEALDHLDEQFRDMTLATLLGPDTPWTLIVITHSEAVARQCDRVITLLPPARSSPREVQSRAG</sequence>
<evidence type="ECO:0000256" key="2">
    <source>
        <dbReference type="ARBA" id="ARBA00022692"/>
    </source>
</evidence>
<protein>
    <submittedName>
        <fullName evidence="10">ATP-binding cassette domain-containing protein</fullName>
    </submittedName>
</protein>
<feature type="transmembrane region" description="Helical" evidence="7">
    <location>
        <begin position="159"/>
        <end position="180"/>
    </location>
</feature>
<proteinExistence type="predicted"/>
<dbReference type="InterPro" id="IPR036640">
    <property type="entry name" value="ABC1_TM_sf"/>
</dbReference>
<evidence type="ECO:0000256" key="5">
    <source>
        <dbReference type="ARBA" id="ARBA00022989"/>
    </source>
</evidence>
<dbReference type="SMART" id="SM00382">
    <property type="entry name" value="AAA"/>
    <property type="match status" value="1"/>
</dbReference>
<evidence type="ECO:0000256" key="7">
    <source>
        <dbReference type="SAM" id="Phobius"/>
    </source>
</evidence>
<evidence type="ECO:0000259" key="8">
    <source>
        <dbReference type="PROSITE" id="PS50893"/>
    </source>
</evidence>
<keyword evidence="4 10" id="KW-0067">ATP-binding</keyword>
<feature type="domain" description="ABC transporter" evidence="8">
    <location>
        <begin position="333"/>
        <end position="553"/>
    </location>
</feature>
<dbReference type="PROSITE" id="PS50893">
    <property type="entry name" value="ABC_TRANSPORTER_2"/>
    <property type="match status" value="1"/>
</dbReference>
<dbReference type="InterPro" id="IPR039421">
    <property type="entry name" value="Type_1_exporter"/>
</dbReference>
<evidence type="ECO:0000256" key="6">
    <source>
        <dbReference type="ARBA" id="ARBA00023136"/>
    </source>
</evidence>
<evidence type="ECO:0000313" key="11">
    <source>
        <dbReference type="Proteomes" id="UP000542342"/>
    </source>
</evidence>
<evidence type="ECO:0000256" key="1">
    <source>
        <dbReference type="ARBA" id="ARBA00004651"/>
    </source>
</evidence>
<dbReference type="PROSITE" id="PS00211">
    <property type="entry name" value="ABC_TRANSPORTER_1"/>
    <property type="match status" value="1"/>
</dbReference>
<feature type="transmembrane region" description="Helical" evidence="7">
    <location>
        <begin position="20"/>
        <end position="43"/>
    </location>
</feature>
<dbReference type="AlphaFoldDB" id="A0A7V8VFW4"/>
<evidence type="ECO:0000256" key="4">
    <source>
        <dbReference type="ARBA" id="ARBA00022840"/>
    </source>
</evidence>
<dbReference type="InterPro" id="IPR017871">
    <property type="entry name" value="ABC_transporter-like_CS"/>
</dbReference>
<dbReference type="SUPFAM" id="SSF90123">
    <property type="entry name" value="ABC transporter transmembrane region"/>
    <property type="match status" value="1"/>
</dbReference>
<keyword evidence="3" id="KW-0547">Nucleotide-binding</keyword>
<dbReference type="GO" id="GO:0005524">
    <property type="term" value="F:ATP binding"/>
    <property type="evidence" value="ECO:0007669"/>
    <property type="project" value="UniProtKB-KW"/>
</dbReference>
<dbReference type="EMBL" id="JACEFB010000011">
    <property type="protein sequence ID" value="MBA2227155.1"/>
    <property type="molecule type" value="Genomic_DNA"/>
</dbReference>
<dbReference type="Proteomes" id="UP000542342">
    <property type="component" value="Unassembled WGS sequence"/>
</dbReference>
<dbReference type="Gene3D" id="1.20.1560.10">
    <property type="entry name" value="ABC transporter type 1, transmembrane domain"/>
    <property type="match status" value="1"/>
</dbReference>
<dbReference type="GO" id="GO:0015421">
    <property type="term" value="F:ABC-type oligopeptide transporter activity"/>
    <property type="evidence" value="ECO:0007669"/>
    <property type="project" value="TreeGrafter"/>
</dbReference>
<dbReference type="PANTHER" id="PTHR43394">
    <property type="entry name" value="ATP-DEPENDENT PERMEASE MDL1, MITOCHONDRIAL"/>
    <property type="match status" value="1"/>
</dbReference>
<comment type="caution">
    <text evidence="10">The sequence shown here is derived from an EMBL/GenBank/DDBJ whole genome shotgun (WGS) entry which is preliminary data.</text>
</comment>
<dbReference type="InterPro" id="IPR003593">
    <property type="entry name" value="AAA+_ATPase"/>
</dbReference>
<dbReference type="Gene3D" id="3.40.50.300">
    <property type="entry name" value="P-loop containing nucleotide triphosphate hydrolases"/>
    <property type="match status" value="1"/>
</dbReference>
<dbReference type="InterPro" id="IPR027417">
    <property type="entry name" value="P-loop_NTPase"/>
</dbReference>
<dbReference type="InterPro" id="IPR003439">
    <property type="entry name" value="ABC_transporter-like_ATP-bd"/>
</dbReference>
<accession>A0A7V8VFW4</accession>
<organism evidence="10 11">
    <name type="scientific">Thermogemmata fonticola</name>
    <dbReference type="NCBI Taxonomy" id="2755323"/>
    <lineage>
        <taxon>Bacteria</taxon>
        <taxon>Pseudomonadati</taxon>
        <taxon>Planctomycetota</taxon>
        <taxon>Planctomycetia</taxon>
        <taxon>Gemmatales</taxon>
        <taxon>Gemmataceae</taxon>
        <taxon>Thermogemmata</taxon>
    </lineage>
</organism>
<evidence type="ECO:0000259" key="9">
    <source>
        <dbReference type="PROSITE" id="PS50929"/>
    </source>
</evidence>
<dbReference type="Pfam" id="PF00664">
    <property type="entry name" value="ABC_membrane"/>
    <property type="match status" value="1"/>
</dbReference>
<dbReference type="CDD" id="cd03228">
    <property type="entry name" value="ABCC_MRP_Like"/>
    <property type="match status" value="1"/>
</dbReference>
<dbReference type="InterPro" id="IPR011527">
    <property type="entry name" value="ABC1_TM_dom"/>
</dbReference>
<dbReference type="PROSITE" id="PS50929">
    <property type="entry name" value="ABC_TM1F"/>
    <property type="match status" value="1"/>
</dbReference>
<gene>
    <name evidence="10" type="ORF">H0921_13410</name>
</gene>
<dbReference type="GO" id="GO:0005886">
    <property type="term" value="C:plasma membrane"/>
    <property type="evidence" value="ECO:0007669"/>
    <property type="project" value="UniProtKB-SubCell"/>
</dbReference>
<dbReference type="SUPFAM" id="SSF52540">
    <property type="entry name" value="P-loop containing nucleoside triphosphate hydrolases"/>
    <property type="match status" value="1"/>
</dbReference>
<dbReference type="GO" id="GO:0016887">
    <property type="term" value="F:ATP hydrolysis activity"/>
    <property type="evidence" value="ECO:0007669"/>
    <property type="project" value="InterPro"/>
</dbReference>
<evidence type="ECO:0000313" key="10">
    <source>
        <dbReference type="EMBL" id="MBA2227155.1"/>
    </source>
</evidence>
<feature type="transmembrane region" description="Helical" evidence="7">
    <location>
        <begin position="130"/>
        <end position="153"/>
    </location>
</feature>
<keyword evidence="5 7" id="KW-1133">Transmembrane helix</keyword>
<dbReference type="PANTHER" id="PTHR43394:SF4">
    <property type="entry name" value="TOXIN SECRETION ABC TRANSPORTER ATP-BINDING PROTEIN"/>
    <property type="match status" value="1"/>
</dbReference>
<evidence type="ECO:0000256" key="3">
    <source>
        <dbReference type="ARBA" id="ARBA00022741"/>
    </source>
</evidence>